<dbReference type="InterPro" id="IPR052982">
    <property type="entry name" value="SRP1/TIP1-like"/>
</dbReference>
<evidence type="ECO:0000256" key="3">
    <source>
        <dbReference type="SAM" id="Phobius"/>
    </source>
</evidence>
<dbReference type="EMBL" id="JYKN01002206">
    <property type="protein sequence ID" value="KKK17301.1"/>
    <property type="molecule type" value="Genomic_DNA"/>
</dbReference>
<keyword evidence="1" id="KW-0732">Signal</keyword>
<comment type="caution">
    <text evidence="5">The sequence shown here is derived from an EMBL/GenBank/DDBJ whole genome shotgun (WGS) entry which is preliminary data.</text>
</comment>
<dbReference type="Proteomes" id="UP000034947">
    <property type="component" value="Unassembled WGS sequence"/>
</dbReference>
<protein>
    <recommendedName>
        <fullName evidence="4">Yeast cell wall synthesis Kre9/Knh1-like N-terminal domain-containing protein</fullName>
    </recommendedName>
</protein>
<sequence>MEREYRCCDPTVDEGVEKPPSAPLVARDGGPPDLGTTGKLVCNIPVTNRLRETSKFKAQEMKMDVWDVKIEVQIDANDTDKRVSKLPTMYMFKFLATAWICFVQVALANPGVAFTKWPDTVYTEKPTNIYWASESNSPVTITLRKGESGNLQTMKVLTTQATGGAFTWTPDKSLPEGTDYALQIDQNGDINYSGLMTLAKEPGKEPKPAPSRQIPTASTSPLGGIGTGVAKGNNGHITLNPSSSRFNATSNKSTSEKFTGGASLNYLSLELALSIVAAIAVFAV</sequence>
<feature type="compositionally biased region" description="Polar residues" evidence="2">
    <location>
        <begin position="235"/>
        <end position="257"/>
    </location>
</feature>
<feature type="domain" description="Yeast cell wall synthesis Kre9/Knh1-like N-terminal" evidence="4">
    <location>
        <begin position="121"/>
        <end position="195"/>
    </location>
</feature>
<keyword evidence="3" id="KW-0472">Membrane</keyword>
<keyword evidence="3" id="KW-0812">Transmembrane</keyword>
<feature type="region of interest" description="Disordered" evidence="2">
    <location>
        <begin position="199"/>
        <end position="257"/>
    </location>
</feature>
<feature type="transmembrane region" description="Helical" evidence="3">
    <location>
        <begin position="90"/>
        <end position="108"/>
    </location>
</feature>
<dbReference type="Pfam" id="PF10342">
    <property type="entry name" value="Kre9_KNH"/>
    <property type="match status" value="1"/>
</dbReference>
<reference evidence="5 6" key="1">
    <citation type="submission" date="2015-02" db="EMBL/GenBank/DDBJ databases">
        <title>Draft Genome Sequences of Two Closely-Related Aflatoxigenic Aspergillus Species Obtained from the Cote d'Ivoire.</title>
        <authorList>
            <person name="Moore G.G."/>
            <person name="Beltz S.B."/>
            <person name="Mack B.M."/>
        </authorList>
    </citation>
    <scope>NUCLEOTIDE SEQUENCE [LARGE SCALE GENOMIC DNA]</scope>
    <source>
        <strain evidence="5 6">SRRC1432</strain>
    </source>
</reference>
<evidence type="ECO:0000313" key="6">
    <source>
        <dbReference type="Proteomes" id="UP000034947"/>
    </source>
</evidence>
<organism evidence="5 6">
    <name type="scientific">Aspergillus ochraceoroseus</name>
    <dbReference type="NCBI Taxonomy" id="138278"/>
    <lineage>
        <taxon>Eukaryota</taxon>
        <taxon>Fungi</taxon>
        <taxon>Dikarya</taxon>
        <taxon>Ascomycota</taxon>
        <taxon>Pezizomycotina</taxon>
        <taxon>Eurotiomycetes</taxon>
        <taxon>Eurotiomycetidae</taxon>
        <taxon>Eurotiales</taxon>
        <taxon>Aspergillaceae</taxon>
        <taxon>Aspergillus</taxon>
        <taxon>Aspergillus subgen. Nidulantes</taxon>
    </lineage>
</organism>
<dbReference type="OrthoDB" id="5589325at2759"/>
<dbReference type="PANTHER" id="PTHR40633:SF6">
    <property type="entry name" value="MATRIX PROTEIN, PUTATIVE (AFU_ORTHOLOGUE AFUA_8G05410)-RELATED"/>
    <property type="match status" value="1"/>
</dbReference>
<evidence type="ECO:0000259" key="4">
    <source>
        <dbReference type="Pfam" id="PF10342"/>
    </source>
</evidence>
<evidence type="ECO:0000313" key="5">
    <source>
        <dbReference type="EMBL" id="KKK17301.1"/>
    </source>
</evidence>
<keyword evidence="6" id="KW-1185">Reference proteome</keyword>
<dbReference type="AlphaFoldDB" id="A0A0F8V2U6"/>
<name>A0A0F8V2U6_9EURO</name>
<dbReference type="VEuPathDB" id="FungiDB:P175DRAFT_0497055"/>
<feature type="region of interest" description="Disordered" evidence="2">
    <location>
        <begin position="1"/>
        <end position="31"/>
    </location>
</feature>
<evidence type="ECO:0000256" key="2">
    <source>
        <dbReference type="SAM" id="MobiDB-lite"/>
    </source>
</evidence>
<accession>A0A0F8V2U6</accession>
<dbReference type="InterPro" id="IPR018466">
    <property type="entry name" value="Kre9/Knh1-like_N"/>
</dbReference>
<proteinExistence type="predicted"/>
<keyword evidence="3" id="KW-1133">Transmembrane helix</keyword>
<gene>
    <name evidence="5" type="ORF">AOCH_001797</name>
</gene>
<evidence type="ECO:0000256" key="1">
    <source>
        <dbReference type="ARBA" id="ARBA00022729"/>
    </source>
</evidence>
<dbReference type="PANTHER" id="PTHR40633">
    <property type="entry name" value="MATRIX PROTEIN, PUTATIVE (AFU_ORTHOLOGUE AFUA_8G05410)-RELATED"/>
    <property type="match status" value="1"/>
</dbReference>